<dbReference type="SUPFAM" id="SSF46689">
    <property type="entry name" value="Homeodomain-like"/>
    <property type="match status" value="1"/>
</dbReference>
<dbReference type="InterPro" id="IPR001647">
    <property type="entry name" value="HTH_TetR"/>
</dbReference>
<dbReference type="AlphaFoldDB" id="A0A1M4XU43"/>
<dbReference type="InterPro" id="IPR036271">
    <property type="entry name" value="Tet_transcr_reg_TetR-rel_C_sf"/>
</dbReference>
<dbReference type="RefSeq" id="WP_084526898.1">
    <property type="nucleotide sequence ID" value="NZ_FQUP01000001.1"/>
</dbReference>
<organism evidence="7 8">
    <name type="scientific">Kaistia soli DSM 19436</name>
    <dbReference type="NCBI Taxonomy" id="1122133"/>
    <lineage>
        <taxon>Bacteria</taxon>
        <taxon>Pseudomonadati</taxon>
        <taxon>Pseudomonadota</taxon>
        <taxon>Alphaproteobacteria</taxon>
        <taxon>Hyphomicrobiales</taxon>
        <taxon>Kaistiaceae</taxon>
        <taxon>Kaistia</taxon>
    </lineage>
</organism>
<evidence type="ECO:0000256" key="5">
    <source>
        <dbReference type="SAM" id="MobiDB-lite"/>
    </source>
</evidence>
<dbReference type="PRINTS" id="PR00455">
    <property type="entry name" value="HTHTETR"/>
</dbReference>
<protein>
    <submittedName>
        <fullName evidence="7">Transcriptional regulator, TetR family</fullName>
    </submittedName>
</protein>
<sequence>MTDSGMPEAAASERSRHYQRARQDRGAETRQRLIAAALDIFGRQGFEAASTREIARSAGANLAAIVYHFGSKEGLHLAVAEHVTGEIGRRIGVTIGDALHALSQGNPDKIMARRLLQQITEAHLEAMLSTRDAENWARFVVREQMEPSPVLDVIVGFMAPVHAVLRRLVGILTDSDPDSDETGLRVFTLIGQMQIFRVAQPLVLRIMGRDEIGPADRHSIMRVINANIDRIVGVTAEAAKS</sequence>
<dbReference type="Pfam" id="PF09209">
    <property type="entry name" value="CecR_C"/>
    <property type="match status" value="1"/>
</dbReference>
<keyword evidence="3" id="KW-0804">Transcription</keyword>
<accession>A0A1M4XU43</accession>
<dbReference type="STRING" id="1122133.SAMN02745157_1340"/>
<dbReference type="GO" id="GO:0003700">
    <property type="term" value="F:DNA-binding transcription factor activity"/>
    <property type="evidence" value="ECO:0007669"/>
    <property type="project" value="TreeGrafter"/>
</dbReference>
<dbReference type="PANTHER" id="PTHR30055">
    <property type="entry name" value="HTH-TYPE TRANSCRIPTIONAL REGULATOR RUTR"/>
    <property type="match status" value="1"/>
</dbReference>
<dbReference type="InterPro" id="IPR050109">
    <property type="entry name" value="HTH-type_TetR-like_transc_reg"/>
</dbReference>
<keyword evidence="2 4" id="KW-0238">DNA-binding</keyword>
<feature type="region of interest" description="Disordered" evidence="5">
    <location>
        <begin position="1"/>
        <end position="27"/>
    </location>
</feature>
<reference evidence="7 8" key="1">
    <citation type="submission" date="2016-11" db="EMBL/GenBank/DDBJ databases">
        <authorList>
            <person name="Jaros S."/>
            <person name="Januszkiewicz K."/>
            <person name="Wedrychowicz H."/>
        </authorList>
    </citation>
    <scope>NUCLEOTIDE SEQUENCE [LARGE SCALE GENOMIC DNA]</scope>
    <source>
        <strain evidence="7 8">DSM 19436</strain>
    </source>
</reference>
<feature type="compositionally biased region" description="Basic and acidic residues" evidence="5">
    <location>
        <begin position="11"/>
        <end position="27"/>
    </location>
</feature>
<dbReference type="InterPro" id="IPR015292">
    <property type="entry name" value="Tscrpt_reg_YbiH_C"/>
</dbReference>
<evidence type="ECO:0000313" key="8">
    <source>
        <dbReference type="Proteomes" id="UP000184485"/>
    </source>
</evidence>
<keyword evidence="8" id="KW-1185">Reference proteome</keyword>
<dbReference type="Proteomes" id="UP000184485">
    <property type="component" value="Unassembled WGS sequence"/>
</dbReference>
<dbReference type="EMBL" id="FQUP01000001">
    <property type="protein sequence ID" value="SHE96965.1"/>
    <property type="molecule type" value="Genomic_DNA"/>
</dbReference>
<dbReference type="OrthoDB" id="2356263at2"/>
<keyword evidence="1" id="KW-0805">Transcription regulation</keyword>
<dbReference type="PROSITE" id="PS50977">
    <property type="entry name" value="HTH_TETR_2"/>
    <property type="match status" value="1"/>
</dbReference>
<feature type="DNA-binding region" description="H-T-H motif" evidence="4">
    <location>
        <begin position="50"/>
        <end position="69"/>
    </location>
</feature>
<name>A0A1M4XU43_9HYPH</name>
<dbReference type="GO" id="GO:0000976">
    <property type="term" value="F:transcription cis-regulatory region binding"/>
    <property type="evidence" value="ECO:0007669"/>
    <property type="project" value="TreeGrafter"/>
</dbReference>
<dbReference type="PANTHER" id="PTHR30055:SF234">
    <property type="entry name" value="HTH-TYPE TRANSCRIPTIONAL REGULATOR BETI"/>
    <property type="match status" value="1"/>
</dbReference>
<evidence type="ECO:0000313" key="7">
    <source>
        <dbReference type="EMBL" id="SHE96965.1"/>
    </source>
</evidence>
<dbReference type="Gene3D" id="1.10.10.60">
    <property type="entry name" value="Homeodomain-like"/>
    <property type="match status" value="1"/>
</dbReference>
<dbReference type="Pfam" id="PF00440">
    <property type="entry name" value="TetR_N"/>
    <property type="match status" value="1"/>
</dbReference>
<dbReference type="SUPFAM" id="SSF48498">
    <property type="entry name" value="Tetracyclin repressor-like, C-terminal domain"/>
    <property type="match status" value="1"/>
</dbReference>
<evidence type="ECO:0000256" key="1">
    <source>
        <dbReference type="ARBA" id="ARBA00023015"/>
    </source>
</evidence>
<evidence type="ECO:0000259" key="6">
    <source>
        <dbReference type="PROSITE" id="PS50977"/>
    </source>
</evidence>
<evidence type="ECO:0000256" key="3">
    <source>
        <dbReference type="ARBA" id="ARBA00023163"/>
    </source>
</evidence>
<gene>
    <name evidence="7" type="ORF">SAMN02745157_1340</name>
</gene>
<dbReference type="Gene3D" id="1.10.357.10">
    <property type="entry name" value="Tetracycline Repressor, domain 2"/>
    <property type="match status" value="1"/>
</dbReference>
<proteinExistence type="predicted"/>
<feature type="domain" description="HTH tetR-type" evidence="6">
    <location>
        <begin position="27"/>
        <end position="87"/>
    </location>
</feature>
<dbReference type="InterPro" id="IPR009057">
    <property type="entry name" value="Homeodomain-like_sf"/>
</dbReference>
<evidence type="ECO:0000256" key="4">
    <source>
        <dbReference type="PROSITE-ProRule" id="PRU00335"/>
    </source>
</evidence>
<evidence type="ECO:0000256" key="2">
    <source>
        <dbReference type="ARBA" id="ARBA00023125"/>
    </source>
</evidence>